<organism evidence="1">
    <name type="scientific">uncultured Caudovirales phage</name>
    <dbReference type="NCBI Taxonomy" id="2100421"/>
    <lineage>
        <taxon>Viruses</taxon>
        <taxon>Duplodnaviria</taxon>
        <taxon>Heunggongvirae</taxon>
        <taxon>Uroviricota</taxon>
        <taxon>Caudoviricetes</taxon>
        <taxon>Peduoviridae</taxon>
        <taxon>Maltschvirus</taxon>
        <taxon>Maltschvirus maltsch</taxon>
    </lineage>
</organism>
<feature type="non-terminal residue" evidence="1">
    <location>
        <position position="63"/>
    </location>
</feature>
<accession>A0A6J5KPY5</accession>
<gene>
    <name evidence="1" type="ORF">UFOVP26_146</name>
</gene>
<sequence length="63" mass="7199">MNALPRNEKFGAGHDQYSIEQNMKLIHSVAGKTLRILESVGIFYMEYDDVLQLGLMTFNHALE</sequence>
<dbReference type="EMBL" id="LR796152">
    <property type="protein sequence ID" value="CAB4122249.1"/>
    <property type="molecule type" value="Genomic_DNA"/>
</dbReference>
<reference evidence="1" key="1">
    <citation type="submission" date="2020-04" db="EMBL/GenBank/DDBJ databases">
        <authorList>
            <person name="Chiriac C."/>
            <person name="Salcher M."/>
            <person name="Ghai R."/>
            <person name="Kavagutti S V."/>
        </authorList>
    </citation>
    <scope>NUCLEOTIDE SEQUENCE</scope>
</reference>
<proteinExistence type="predicted"/>
<name>A0A6J5KPY5_9CAUD</name>
<protein>
    <submittedName>
        <fullName evidence="1">Uncharacterized protein</fullName>
    </submittedName>
</protein>
<evidence type="ECO:0000313" key="1">
    <source>
        <dbReference type="EMBL" id="CAB4122249.1"/>
    </source>
</evidence>